<organism evidence="2 3">
    <name type="scientific">Pisolithus tinctorius Marx 270</name>
    <dbReference type="NCBI Taxonomy" id="870435"/>
    <lineage>
        <taxon>Eukaryota</taxon>
        <taxon>Fungi</taxon>
        <taxon>Dikarya</taxon>
        <taxon>Basidiomycota</taxon>
        <taxon>Agaricomycotina</taxon>
        <taxon>Agaricomycetes</taxon>
        <taxon>Agaricomycetidae</taxon>
        <taxon>Boletales</taxon>
        <taxon>Sclerodermatineae</taxon>
        <taxon>Pisolithaceae</taxon>
        <taxon>Pisolithus</taxon>
    </lineage>
</organism>
<dbReference type="AlphaFoldDB" id="A0A0C3PX12"/>
<name>A0A0C3PX12_PISTI</name>
<evidence type="ECO:0000256" key="1">
    <source>
        <dbReference type="SAM" id="MobiDB-lite"/>
    </source>
</evidence>
<proteinExistence type="predicted"/>
<reference evidence="3" key="2">
    <citation type="submission" date="2015-01" db="EMBL/GenBank/DDBJ databases">
        <title>Evolutionary Origins and Diversification of the Mycorrhizal Mutualists.</title>
        <authorList>
            <consortium name="DOE Joint Genome Institute"/>
            <consortium name="Mycorrhizal Genomics Consortium"/>
            <person name="Kohler A."/>
            <person name="Kuo A."/>
            <person name="Nagy L.G."/>
            <person name="Floudas D."/>
            <person name="Copeland A."/>
            <person name="Barry K.W."/>
            <person name="Cichocki N."/>
            <person name="Veneault-Fourrey C."/>
            <person name="LaButti K."/>
            <person name="Lindquist E.A."/>
            <person name="Lipzen A."/>
            <person name="Lundell T."/>
            <person name="Morin E."/>
            <person name="Murat C."/>
            <person name="Riley R."/>
            <person name="Ohm R."/>
            <person name="Sun H."/>
            <person name="Tunlid A."/>
            <person name="Henrissat B."/>
            <person name="Grigoriev I.V."/>
            <person name="Hibbett D.S."/>
            <person name="Martin F."/>
        </authorList>
    </citation>
    <scope>NUCLEOTIDE SEQUENCE [LARGE SCALE GENOMIC DNA]</scope>
    <source>
        <strain evidence="3">Marx 270</strain>
    </source>
</reference>
<protein>
    <submittedName>
        <fullName evidence="2">Uncharacterized protein</fullName>
    </submittedName>
</protein>
<evidence type="ECO:0000313" key="3">
    <source>
        <dbReference type="Proteomes" id="UP000054217"/>
    </source>
</evidence>
<keyword evidence="3" id="KW-1185">Reference proteome</keyword>
<accession>A0A0C3PX12</accession>
<reference evidence="2 3" key="1">
    <citation type="submission" date="2014-04" db="EMBL/GenBank/DDBJ databases">
        <authorList>
            <consortium name="DOE Joint Genome Institute"/>
            <person name="Kuo A."/>
            <person name="Kohler A."/>
            <person name="Costa M.D."/>
            <person name="Nagy L.G."/>
            <person name="Floudas D."/>
            <person name="Copeland A."/>
            <person name="Barry K.W."/>
            <person name="Cichocki N."/>
            <person name="Veneault-Fourrey C."/>
            <person name="LaButti K."/>
            <person name="Lindquist E.A."/>
            <person name="Lipzen A."/>
            <person name="Lundell T."/>
            <person name="Morin E."/>
            <person name="Murat C."/>
            <person name="Sun H."/>
            <person name="Tunlid A."/>
            <person name="Henrissat B."/>
            <person name="Grigoriev I.V."/>
            <person name="Hibbett D.S."/>
            <person name="Martin F."/>
            <person name="Nordberg H.P."/>
            <person name="Cantor M.N."/>
            <person name="Hua S.X."/>
        </authorList>
    </citation>
    <scope>NUCLEOTIDE SEQUENCE [LARGE SCALE GENOMIC DNA]</scope>
    <source>
        <strain evidence="2 3">Marx 270</strain>
    </source>
</reference>
<evidence type="ECO:0000313" key="2">
    <source>
        <dbReference type="EMBL" id="KIO13926.1"/>
    </source>
</evidence>
<feature type="region of interest" description="Disordered" evidence="1">
    <location>
        <begin position="67"/>
        <end position="89"/>
    </location>
</feature>
<dbReference type="Proteomes" id="UP000054217">
    <property type="component" value="Unassembled WGS sequence"/>
</dbReference>
<sequence length="89" mass="10162">MAHLTREIFSPGPARAQAILRTECDDIETATGKDMARGKEQTITWQEWFCGTSAERKAYLECRGHREGPANSCRMSTPITTRHKHRMKI</sequence>
<dbReference type="EMBL" id="KN831945">
    <property type="protein sequence ID" value="KIO13926.1"/>
    <property type="molecule type" value="Genomic_DNA"/>
</dbReference>
<dbReference type="InParanoid" id="A0A0C3PX12"/>
<gene>
    <name evidence="2" type="ORF">M404DRAFT_992182</name>
</gene>
<dbReference type="HOGENOM" id="CLU_2455615_0_0_1"/>